<feature type="binding site" evidence="5">
    <location>
        <position position="124"/>
    </location>
    <ligand>
        <name>substrate</name>
    </ligand>
</feature>
<dbReference type="InterPro" id="IPR012349">
    <property type="entry name" value="Split_barrel_FMN-bd"/>
</dbReference>
<dbReference type="Gene3D" id="2.30.110.10">
    <property type="entry name" value="Electron Transport, Fmn-binding Protein, Chain A"/>
    <property type="match status" value="1"/>
</dbReference>
<feature type="binding site" evidence="5">
    <location>
        <position position="128"/>
    </location>
    <ligand>
        <name>substrate</name>
    </ligand>
</feature>
<dbReference type="Proteomes" id="UP001163726">
    <property type="component" value="Chromosome"/>
</dbReference>
<comment type="catalytic activity">
    <reaction evidence="5">
        <text>pyridoxine 5'-phosphate + O2 = pyridoxal 5'-phosphate + H2O2</text>
        <dbReference type="Rhea" id="RHEA:15149"/>
        <dbReference type="ChEBI" id="CHEBI:15379"/>
        <dbReference type="ChEBI" id="CHEBI:16240"/>
        <dbReference type="ChEBI" id="CHEBI:58589"/>
        <dbReference type="ChEBI" id="CHEBI:597326"/>
        <dbReference type="EC" id="1.4.3.5"/>
    </reaction>
</comment>
<evidence type="ECO:0000259" key="6">
    <source>
        <dbReference type="Pfam" id="PF01243"/>
    </source>
</evidence>
<comment type="similarity">
    <text evidence="1 5">Belongs to the pyridoxamine 5'-phosphate oxidase family.</text>
</comment>
<dbReference type="GO" id="GO:0004733">
    <property type="term" value="F:pyridoxamine phosphate oxidase activity"/>
    <property type="evidence" value="ECO:0007669"/>
    <property type="project" value="UniProtKB-EC"/>
</dbReference>
<dbReference type="InterPro" id="IPR019740">
    <property type="entry name" value="Pyridox_Oxase_CS"/>
</dbReference>
<organism evidence="8 9">
    <name type="scientific">Catenovulum adriaticum</name>
    <dbReference type="NCBI Taxonomy" id="2984846"/>
    <lineage>
        <taxon>Bacteria</taxon>
        <taxon>Pseudomonadati</taxon>
        <taxon>Pseudomonadota</taxon>
        <taxon>Gammaproteobacteria</taxon>
        <taxon>Alteromonadales</taxon>
        <taxon>Alteromonadaceae</taxon>
        <taxon>Catenovulum</taxon>
    </lineage>
</organism>
<dbReference type="PANTHER" id="PTHR10851">
    <property type="entry name" value="PYRIDOXINE-5-PHOSPHATE OXIDASE"/>
    <property type="match status" value="1"/>
</dbReference>
<evidence type="ECO:0000256" key="4">
    <source>
        <dbReference type="ARBA" id="ARBA00023002"/>
    </source>
</evidence>
<accession>A0ABY7AP72</accession>
<sequence length="213" mass="24507">MSIFYQVRREYDLSHLTEEQLTQTPFELFEQWLEQVMKIEAVKDPTAMILATVDSTGLPSQRTVLMKSVDQDGLVFYTNKQSKKGQDLANNPKVSAIFPWLVAERQVIFSGHVESLTEAENDQYFASRPLTSQVAAAVSAQSQPIDSRAKLEQLYHQLLAKYQGGNVPRPAHWGGFKIKINQVEFWQGGEHRLHDRFNYIKKNGQWEIQRLQP</sequence>
<feature type="binding site" evidence="5">
    <location>
        <begin position="141"/>
        <end position="142"/>
    </location>
    <ligand>
        <name>FMN</name>
        <dbReference type="ChEBI" id="CHEBI:58210"/>
    </ligand>
</feature>
<dbReference type="EMBL" id="CP109965">
    <property type="protein sequence ID" value="WAJ71072.1"/>
    <property type="molecule type" value="Genomic_DNA"/>
</dbReference>
<keyword evidence="5" id="KW-0664">Pyridoxine biosynthesis</keyword>
<feature type="binding site" evidence="5">
    <location>
        <position position="67"/>
    </location>
    <ligand>
        <name>substrate</name>
    </ligand>
</feature>
<dbReference type="RefSeq" id="WP_268075536.1">
    <property type="nucleotide sequence ID" value="NZ_CP109965.1"/>
</dbReference>
<keyword evidence="4 5" id="KW-0560">Oxidoreductase</keyword>
<keyword evidence="9" id="KW-1185">Reference proteome</keyword>
<comment type="pathway">
    <text evidence="5">Cofactor metabolism; pyridoxal 5'-phosphate salvage; pyridoxal 5'-phosphate from pyridoxamine 5'-phosphate: step 1/1.</text>
</comment>
<proteinExistence type="inferred from homology"/>
<comment type="subunit">
    <text evidence="5">Homodimer.</text>
</comment>
<dbReference type="PROSITE" id="PS01064">
    <property type="entry name" value="PYRIDOX_OXIDASE"/>
    <property type="match status" value="1"/>
</dbReference>
<evidence type="ECO:0000256" key="1">
    <source>
        <dbReference type="ARBA" id="ARBA00007301"/>
    </source>
</evidence>
<evidence type="ECO:0000256" key="3">
    <source>
        <dbReference type="ARBA" id="ARBA00022643"/>
    </source>
</evidence>
<dbReference type="Pfam" id="PF01243">
    <property type="entry name" value="PNPOx_N"/>
    <property type="match status" value="1"/>
</dbReference>
<keyword evidence="2 5" id="KW-0285">Flavoprotein</keyword>
<evidence type="ECO:0000313" key="9">
    <source>
        <dbReference type="Proteomes" id="UP001163726"/>
    </source>
</evidence>
<dbReference type="Pfam" id="PF10590">
    <property type="entry name" value="PNP_phzG_C"/>
    <property type="match status" value="1"/>
</dbReference>
<dbReference type="NCBIfam" id="NF004231">
    <property type="entry name" value="PRK05679.1"/>
    <property type="match status" value="1"/>
</dbReference>
<dbReference type="InterPro" id="IPR011576">
    <property type="entry name" value="Pyridox_Oxase_N"/>
</dbReference>
<feature type="binding site" evidence="5">
    <location>
        <begin position="192"/>
        <end position="194"/>
    </location>
    <ligand>
        <name>substrate</name>
    </ligand>
</feature>
<feature type="binding site" evidence="5">
    <location>
        <begin position="77"/>
        <end position="78"/>
    </location>
    <ligand>
        <name>FMN</name>
        <dbReference type="ChEBI" id="CHEBI:58210"/>
    </ligand>
</feature>
<evidence type="ECO:0000313" key="8">
    <source>
        <dbReference type="EMBL" id="WAJ71072.1"/>
    </source>
</evidence>
<dbReference type="InterPro" id="IPR000659">
    <property type="entry name" value="Pyridox_Oxase"/>
</dbReference>
<dbReference type="SUPFAM" id="SSF50475">
    <property type="entry name" value="FMN-binding split barrel"/>
    <property type="match status" value="1"/>
</dbReference>
<name>A0ABY7AP72_9ALTE</name>
<comment type="pathway">
    <text evidence="5">Cofactor metabolism; pyridoxal 5'-phosphate salvage; pyridoxal 5'-phosphate from pyridoxine 5'-phosphate: step 1/1.</text>
</comment>
<feature type="domain" description="Pyridoxamine 5'-phosphate oxidase N-terminal" evidence="6">
    <location>
        <begin position="41"/>
        <end position="152"/>
    </location>
</feature>
<dbReference type="PIRSF" id="PIRSF000190">
    <property type="entry name" value="Pyd_amn-ph_oxd"/>
    <property type="match status" value="1"/>
</dbReference>
<protein>
    <recommendedName>
        <fullName evidence="5">Pyridoxine/pyridoxamine 5'-phosphate oxidase</fullName>
        <ecNumber evidence="5">1.4.3.5</ecNumber>
    </recommendedName>
    <alternativeName>
        <fullName evidence="5">PNP/PMP oxidase</fullName>
        <shortName evidence="5">PNPOx</shortName>
    </alternativeName>
    <alternativeName>
        <fullName evidence="5">Pyridoxal 5'-phosphate synthase</fullName>
    </alternativeName>
</protein>
<feature type="binding site" evidence="5">
    <location>
        <position position="132"/>
    </location>
    <ligand>
        <name>substrate</name>
    </ligand>
</feature>
<feature type="binding site" evidence="5">
    <location>
        <position position="196"/>
    </location>
    <ligand>
        <name>FMN</name>
        <dbReference type="ChEBI" id="CHEBI:58210"/>
    </ligand>
</feature>
<comment type="cofactor">
    <cofactor evidence="5">
        <name>FMN</name>
        <dbReference type="ChEBI" id="CHEBI:58210"/>
    </cofactor>
    <text evidence="5">Binds 1 FMN per subunit.</text>
</comment>
<dbReference type="EC" id="1.4.3.5" evidence="5"/>
<reference evidence="8" key="1">
    <citation type="submission" date="2022-10" db="EMBL/GenBank/DDBJ databases">
        <title>Catenovulum adriacola sp. nov. isolated in the Harbour of Susak.</title>
        <authorList>
            <person name="Schoch T."/>
            <person name="Reich S.J."/>
            <person name="Stoeferle S."/>
            <person name="Flaiz M."/>
            <person name="Kazda M."/>
            <person name="Riedel C.U."/>
            <person name="Duerre P."/>
        </authorList>
    </citation>
    <scope>NUCLEOTIDE SEQUENCE</scope>
    <source>
        <strain evidence="8">TS8</strain>
    </source>
</reference>
<comment type="function">
    <text evidence="5">Catalyzes the oxidation of either pyridoxine 5'-phosphate (PNP) or pyridoxamine 5'-phosphate (PMP) into pyridoxal 5'-phosphate (PLP).</text>
</comment>
<comment type="catalytic activity">
    <reaction evidence="5">
        <text>pyridoxamine 5'-phosphate + O2 + H2O = pyridoxal 5'-phosphate + H2O2 + NH4(+)</text>
        <dbReference type="Rhea" id="RHEA:15817"/>
        <dbReference type="ChEBI" id="CHEBI:15377"/>
        <dbReference type="ChEBI" id="CHEBI:15379"/>
        <dbReference type="ChEBI" id="CHEBI:16240"/>
        <dbReference type="ChEBI" id="CHEBI:28938"/>
        <dbReference type="ChEBI" id="CHEBI:58451"/>
        <dbReference type="ChEBI" id="CHEBI:597326"/>
        <dbReference type="EC" id="1.4.3.5"/>
    </reaction>
</comment>
<evidence type="ECO:0000259" key="7">
    <source>
        <dbReference type="Pfam" id="PF10590"/>
    </source>
</evidence>
<feature type="binding site" evidence="5">
    <location>
        <position position="84"/>
    </location>
    <ligand>
        <name>FMN</name>
        <dbReference type="ChEBI" id="CHEBI:58210"/>
    </ligand>
</feature>
<feature type="binding site" evidence="5">
    <location>
        <position position="186"/>
    </location>
    <ligand>
        <name>FMN</name>
        <dbReference type="ChEBI" id="CHEBI:58210"/>
    </ligand>
</feature>
<feature type="domain" description="Pyridoxine 5'-phosphate oxidase dimerisation C-terminal" evidence="7">
    <location>
        <begin position="173"/>
        <end position="213"/>
    </location>
</feature>
<evidence type="ECO:0000256" key="2">
    <source>
        <dbReference type="ARBA" id="ARBA00022630"/>
    </source>
</evidence>
<evidence type="ECO:0000256" key="5">
    <source>
        <dbReference type="HAMAP-Rule" id="MF_01629"/>
    </source>
</evidence>
<gene>
    <name evidence="5 8" type="primary">pdxH</name>
    <name evidence="8" type="ORF">OLW01_04505</name>
</gene>
<dbReference type="NCBIfam" id="TIGR00558">
    <property type="entry name" value="pdxH"/>
    <property type="match status" value="1"/>
</dbReference>
<dbReference type="PANTHER" id="PTHR10851:SF0">
    <property type="entry name" value="PYRIDOXINE-5'-PHOSPHATE OXIDASE"/>
    <property type="match status" value="1"/>
</dbReference>
<keyword evidence="3 5" id="KW-0288">FMN</keyword>
<feature type="binding site" evidence="5">
    <location>
        <position position="83"/>
    </location>
    <ligand>
        <name>FMN</name>
        <dbReference type="ChEBI" id="CHEBI:58210"/>
    </ligand>
</feature>
<dbReference type="HAMAP" id="MF_01629">
    <property type="entry name" value="PdxH"/>
    <property type="match status" value="1"/>
</dbReference>
<feature type="binding site" evidence="5">
    <location>
        <begin position="62"/>
        <end position="67"/>
    </location>
    <ligand>
        <name>FMN</name>
        <dbReference type="ChEBI" id="CHEBI:58210"/>
    </ligand>
</feature>
<feature type="binding site" evidence="5">
    <location>
        <position position="106"/>
    </location>
    <ligand>
        <name>FMN</name>
        <dbReference type="ChEBI" id="CHEBI:58210"/>
    </ligand>
</feature>
<dbReference type="InterPro" id="IPR019576">
    <property type="entry name" value="Pyridoxamine_oxidase_dimer_C"/>
</dbReference>